<sequence>MSESIKSRYKPSNPQKYVGDPNNIICRSSWERRFCVWCDTSENILEWGSEEFWIPYRSPLDNRVHKYFPDFFIKVREGTGTIKKYVIEVKPHRQTQQPNPTPKRKTKSWLYEVKTYAVNQAKWKAAKEFCADRLLEFKIITENELGIKR</sequence>
<evidence type="ECO:0000313" key="4">
    <source>
        <dbReference type="Proteomes" id="UP000515683"/>
    </source>
</evidence>
<evidence type="ECO:0000256" key="1">
    <source>
        <dbReference type="HAMAP-Rule" id="MF_04160"/>
    </source>
</evidence>
<reference evidence="3" key="1">
    <citation type="submission" date="2019-04" db="EMBL/GenBank/DDBJ databases">
        <title>Genomic and proteomic characterization of cyanophage S-SCSM1 provides new insights into understanding the viral gene diversity and phage-host interactions.</title>
        <authorList>
            <person name="Wang Q."/>
            <person name="Xu Y."/>
            <person name="Jiao N."/>
            <person name="Zhang R."/>
        </authorList>
    </citation>
    <scope>NUCLEOTIDE SEQUENCE [LARGE SCALE GENOMIC DNA]</scope>
</reference>
<protein>
    <recommendedName>
        <fullName evidence="1">Head completion nuclease</fullName>
        <ecNumber evidence="1">3.1.-.-</ecNumber>
    </recommendedName>
</protein>
<feature type="active site" evidence="1">
    <location>
        <position position="70"/>
    </location>
</feature>
<dbReference type="InterPro" id="IPR014833">
    <property type="entry name" value="TnsA_N"/>
</dbReference>
<dbReference type="InterPro" id="IPR046390">
    <property type="entry name" value="NUCL_HEAD_T4"/>
</dbReference>
<feature type="active site" evidence="1">
    <location>
        <position position="90"/>
    </location>
</feature>
<comment type="function">
    <text evidence="1">During phage morphogenesis, plays an essential role in the head-tail joining step. The associated nuclease activity is essential for morphogenesis, possibly by cleaving packaged DNA to enable the joining of heads to tails. Displays both exo- and endonuclease activity.</text>
</comment>
<name>A0A6M2ZI28_9CAUD</name>
<dbReference type="GO" id="GO:0004527">
    <property type="term" value="F:exonuclease activity"/>
    <property type="evidence" value="ECO:0007669"/>
    <property type="project" value="UniProtKB-UniRule"/>
</dbReference>
<keyword evidence="1" id="KW-0540">Nuclease</keyword>
<keyword evidence="1" id="KW-0255">Endonuclease</keyword>
<dbReference type="Proteomes" id="UP000515683">
    <property type="component" value="Segment"/>
</dbReference>
<feature type="active site" evidence="1">
    <location>
        <position position="31"/>
    </location>
</feature>
<dbReference type="EMBL" id="MK867354">
    <property type="protein sequence ID" value="QFG06473.1"/>
    <property type="molecule type" value="Genomic_DNA"/>
</dbReference>
<gene>
    <name evidence="3" type="ORF">SSCSM1_209</name>
</gene>
<dbReference type="GO" id="GO:0004519">
    <property type="term" value="F:endonuclease activity"/>
    <property type="evidence" value="ECO:0007669"/>
    <property type="project" value="UniProtKB-UniRule"/>
</dbReference>
<keyword evidence="1" id="KW-0378">Hydrolase</keyword>
<dbReference type="EC" id="3.1.-.-" evidence="1"/>
<proteinExistence type="inferred from homology"/>
<keyword evidence="4" id="KW-1185">Reference proteome</keyword>
<comment type="similarity">
    <text evidence="1">Belongs to the Caudovirales head completion nuclease family.</text>
</comment>
<feature type="domain" description="TnsA endonuclease N-terminal" evidence="2">
    <location>
        <begin position="41"/>
        <end position="142"/>
    </location>
</feature>
<dbReference type="Gene3D" id="3.40.91.30">
    <property type="match status" value="1"/>
</dbReference>
<evidence type="ECO:0000313" key="3">
    <source>
        <dbReference type="EMBL" id="QFG06473.1"/>
    </source>
</evidence>
<evidence type="ECO:0000259" key="2">
    <source>
        <dbReference type="Pfam" id="PF08722"/>
    </source>
</evidence>
<dbReference type="Pfam" id="PF08722">
    <property type="entry name" value="Tn7_TnsA-like_N"/>
    <property type="match status" value="1"/>
</dbReference>
<accession>A0A6M2ZI28</accession>
<keyword evidence="1" id="KW-0269">Exonuclease</keyword>
<dbReference type="HAMAP" id="MF_04160">
    <property type="entry name" value="NUCL_HEAD_T4"/>
    <property type="match status" value="1"/>
</dbReference>
<organism evidence="3 4">
    <name type="scientific">Synechococcus phage S-SCSM1</name>
    <dbReference type="NCBI Taxonomy" id="2588487"/>
    <lineage>
        <taxon>Viruses</taxon>
        <taxon>Duplodnaviria</taxon>
        <taxon>Heunggongvirae</taxon>
        <taxon>Uroviricota</taxon>
        <taxon>Caudoviricetes</taxon>
        <taxon>Pantevenvirales</taxon>
        <taxon>Kyanoviridae</taxon>
        <taxon>Zhoulongquanvirus</taxon>
        <taxon>Zhoulongquanvirus esscess</taxon>
    </lineage>
</organism>